<evidence type="ECO:0000256" key="1">
    <source>
        <dbReference type="ARBA" id="ARBA00023015"/>
    </source>
</evidence>
<dbReference type="OrthoDB" id="5295226at2"/>
<keyword evidence="2" id="KW-0238">DNA-binding</keyword>
<dbReference type="PANTHER" id="PTHR46796:SF13">
    <property type="entry name" value="HTH-TYPE TRANSCRIPTIONAL ACTIVATOR RHAS"/>
    <property type="match status" value="1"/>
</dbReference>
<dbReference type="RefSeq" id="WP_105062742.1">
    <property type="nucleotide sequence ID" value="NZ_MSCJ01000004.1"/>
</dbReference>
<dbReference type="GO" id="GO:0043565">
    <property type="term" value="F:sequence-specific DNA binding"/>
    <property type="evidence" value="ECO:0007669"/>
    <property type="project" value="InterPro"/>
</dbReference>
<dbReference type="Pfam" id="PF12833">
    <property type="entry name" value="HTH_18"/>
    <property type="match status" value="1"/>
</dbReference>
<evidence type="ECO:0000313" key="6">
    <source>
        <dbReference type="Proteomes" id="UP000238730"/>
    </source>
</evidence>
<evidence type="ECO:0000259" key="4">
    <source>
        <dbReference type="PROSITE" id="PS01124"/>
    </source>
</evidence>
<organism evidence="5 6">
    <name type="scientific">Photobacterium angustum</name>
    <dbReference type="NCBI Taxonomy" id="661"/>
    <lineage>
        <taxon>Bacteria</taxon>
        <taxon>Pseudomonadati</taxon>
        <taxon>Pseudomonadota</taxon>
        <taxon>Gammaproteobacteria</taxon>
        <taxon>Vibrionales</taxon>
        <taxon>Vibrionaceae</taxon>
        <taxon>Photobacterium</taxon>
    </lineage>
</organism>
<comment type="caution">
    <text evidence="5">The sequence shown here is derived from an EMBL/GenBank/DDBJ whole genome shotgun (WGS) entry which is preliminary data.</text>
</comment>
<dbReference type="AlphaFoldDB" id="A0A2S7V8G1"/>
<reference evidence="5 6" key="1">
    <citation type="submission" date="2016-12" db="EMBL/GenBank/DDBJ databases">
        <title>Diversity of luminous bacteria.</title>
        <authorList>
            <person name="Yoshizawa S."/>
            <person name="Kogure K."/>
        </authorList>
    </citation>
    <scope>NUCLEOTIDE SEQUENCE [LARGE SCALE GENOMIC DNA]</scope>
    <source>
        <strain evidence="5 6">LC1-200</strain>
        <plasmid evidence="5">p1</plasmid>
    </source>
</reference>
<gene>
    <name evidence="5" type="ORF">BTO08_22240</name>
</gene>
<keyword evidence="1" id="KW-0805">Transcription regulation</keyword>
<dbReference type="InterPro" id="IPR018060">
    <property type="entry name" value="HTH_AraC"/>
</dbReference>
<protein>
    <recommendedName>
        <fullName evidence="4">HTH araC/xylS-type domain-containing protein</fullName>
    </recommendedName>
</protein>
<geneLocation type="plasmid" evidence="5">
    <name>p1</name>
</geneLocation>
<dbReference type="InterPro" id="IPR050204">
    <property type="entry name" value="AraC_XylS_family_regulators"/>
</dbReference>
<dbReference type="PROSITE" id="PS01124">
    <property type="entry name" value="HTH_ARAC_FAMILY_2"/>
    <property type="match status" value="1"/>
</dbReference>
<dbReference type="Proteomes" id="UP000238730">
    <property type="component" value="Unassembled WGS sequence"/>
</dbReference>
<keyword evidence="5" id="KW-0614">Plasmid</keyword>
<dbReference type="SUPFAM" id="SSF46689">
    <property type="entry name" value="Homeodomain-like"/>
    <property type="match status" value="1"/>
</dbReference>
<dbReference type="SMART" id="SM00342">
    <property type="entry name" value="HTH_ARAC"/>
    <property type="match status" value="1"/>
</dbReference>
<keyword evidence="3" id="KW-0804">Transcription</keyword>
<accession>A0A2S7V8G1</accession>
<name>A0A2S7V8G1_PHOAN</name>
<dbReference type="PANTHER" id="PTHR46796">
    <property type="entry name" value="HTH-TYPE TRANSCRIPTIONAL ACTIVATOR RHAS-RELATED"/>
    <property type="match status" value="1"/>
</dbReference>
<evidence type="ECO:0000256" key="3">
    <source>
        <dbReference type="ARBA" id="ARBA00023163"/>
    </source>
</evidence>
<proteinExistence type="predicted"/>
<dbReference type="Gene3D" id="1.10.10.60">
    <property type="entry name" value="Homeodomain-like"/>
    <property type="match status" value="1"/>
</dbReference>
<evidence type="ECO:0000313" key="5">
    <source>
        <dbReference type="EMBL" id="PQJ58483.1"/>
    </source>
</evidence>
<sequence>MTTHLSPHALVKPKVWLKPGTLLFYGSNLDTNEHEHHTIQLVFPRENSACFIGEEKIESNLIIGPKVSHKLTLEEGWILLIEPYSHLGQRVSQYLGEQTICTFPPIVGHDMNPTIDANAPLHIFLPYLTMLKKQTRLDDELPTSIAPRIQSLLDELDHCLSGKCRKPSSWRASDVAKQLNISESRFLHLFKQNIGIAWRPYLRWRRLICAVYSLRQGLSATNAAYIAGFSDSAHLSRTFREEFGVSISQIKQVLAS</sequence>
<feature type="domain" description="HTH araC/xylS-type" evidence="4">
    <location>
        <begin position="154"/>
        <end position="253"/>
    </location>
</feature>
<dbReference type="InterPro" id="IPR009057">
    <property type="entry name" value="Homeodomain-like_sf"/>
</dbReference>
<dbReference type="GO" id="GO:0003700">
    <property type="term" value="F:DNA-binding transcription factor activity"/>
    <property type="evidence" value="ECO:0007669"/>
    <property type="project" value="InterPro"/>
</dbReference>
<dbReference type="EMBL" id="MSCJ01000004">
    <property type="protein sequence ID" value="PQJ58483.1"/>
    <property type="molecule type" value="Genomic_DNA"/>
</dbReference>
<evidence type="ECO:0000256" key="2">
    <source>
        <dbReference type="ARBA" id="ARBA00023125"/>
    </source>
</evidence>